<sequence>MCGLLVFLSGDGTADPSALAAALDRLRHRGPDETSLVVSGGVVFGFTRLAIIDVAHSHQPVQYAERWTVVFNGELYNFRELRTALQREHGASFATEGEAEVLAAAYHYWGPAAVRRLRGMFAAVLWDEHTGTLHAIRDPFGIKPLYHLRTPDGLYLASEKKALLPFAGGARRIGTAALSHYLTLQYVPEPATLHPAVHRLPAGHALTCRPGEEPVLQRYFQIALRPAPRPAAEAIAAIRDALRDSVHAHLQSEVPLGAFLSSGVDSSAVVALAREKHPNLRAYTAGFDDARYSEIEAAAQTAAALGVHLTATVVRDEDVIEALPRIVWHLDDPVADPAIVPLYFLCRTAARDVTVVLSGEGADELFGGYEIYREPAALARVAGLPDPVRRGLRAVAEVMPEGVRGKSFLQRATTPIGQRYYGNARIFGPAEKAVLMRGPADPHTTVTSPLYAAAAGLDDISAMQYVDLHTWLPGDILTKADRMSMAHSLELRVPFLDRAVWAAAAGLPPELKISPHATKHALREAVRDLLPPAVVDRRKLGFPTPTRVWLRGPIGEWAAETMATADVDHLIDVAHVQRLLAAHRKGGPDHSRKIWTVLMFCLWYAQQPAAAMLPVTAVHTRL</sequence>
<keyword evidence="7" id="KW-0315">Glutamine amidotransferase</keyword>
<dbReference type="Pfam" id="PF00733">
    <property type="entry name" value="Asn_synthase"/>
    <property type="match status" value="1"/>
</dbReference>
<dbReference type="EC" id="6.3.5.4" evidence="3"/>
<dbReference type="Pfam" id="PF13537">
    <property type="entry name" value="GATase_7"/>
    <property type="match status" value="1"/>
</dbReference>
<evidence type="ECO:0000256" key="8">
    <source>
        <dbReference type="ARBA" id="ARBA00048741"/>
    </source>
</evidence>
<dbReference type="InterPro" id="IPR014729">
    <property type="entry name" value="Rossmann-like_a/b/a_fold"/>
</dbReference>
<evidence type="ECO:0000256" key="3">
    <source>
        <dbReference type="ARBA" id="ARBA00012737"/>
    </source>
</evidence>
<keyword evidence="6" id="KW-0028">Amino-acid biosynthesis</keyword>
<comment type="catalytic activity">
    <reaction evidence="8">
        <text>L-aspartate + L-glutamine + ATP + H2O = L-asparagine + L-glutamate + AMP + diphosphate + H(+)</text>
        <dbReference type="Rhea" id="RHEA:12228"/>
        <dbReference type="ChEBI" id="CHEBI:15377"/>
        <dbReference type="ChEBI" id="CHEBI:15378"/>
        <dbReference type="ChEBI" id="CHEBI:29985"/>
        <dbReference type="ChEBI" id="CHEBI:29991"/>
        <dbReference type="ChEBI" id="CHEBI:30616"/>
        <dbReference type="ChEBI" id="CHEBI:33019"/>
        <dbReference type="ChEBI" id="CHEBI:58048"/>
        <dbReference type="ChEBI" id="CHEBI:58359"/>
        <dbReference type="ChEBI" id="CHEBI:456215"/>
        <dbReference type="EC" id="6.3.5.4"/>
    </reaction>
</comment>
<comment type="similarity">
    <text evidence="2">Belongs to the asparagine synthetase family.</text>
</comment>
<dbReference type="NCBIfam" id="TIGR01536">
    <property type="entry name" value="asn_synth_AEB"/>
    <property type="match status" value="1"/>
</dbReference>
<dbReference type="PROSITE" id="PS51278">
    <property type="entry name" value="GATASE_TYPE_2"/>
    <property type="match status" value="1"/>
</dbReference>
<dbReference type="InterPro" id="IPR033738">
    <property type="entry name" value="AsnB_N"/>
</dbReference>
<dbReference type="PANTHER" id="PTHR43284">
    <property type="entry name" value="ASPARAGINE SYNTHETASE (GLUTAMINE-HYDROLYZING)"/>
    <property type="match status" value="1"/>
</dbReference>
<evidence type="ECO:0000256" key="7">
    <source>
        <dbReference type="ARBA" id="ARBA00022962"/>
    </source>
</evidence>
<keyword evidence="5" id="KW-0067">ATP-binding</keyword>
<evidence type="ECO:0000256" key="6">
    <source>
        <dbReference type="ARBA" id="ARBA00022888"/>
    </source>
</evidence>
<dbReference type="Gene3D" id="3.60.20.10">
    <property type="entry name" value="Glutamine Phosphoribosylpyrophosphate, subunit 1, domain 1"/>
    <property type="match status" value="1"/>
</dbReference>
<dbReference type="PANTHER" id="PTHR43284:SF1">
    <property type="entry name" value="ASPARAGINE SYNTHETASE"/>
    <property type="match status" value="1"/>
</dbReference>
<evidence type="ECO:0000256" key="5">
    <source>
        <dbReference type="ARBA" id="ARBA00022840"/>
    </source>
</evidence>
<name>A0ABV5M479_9ACTN</name>
<evidence type="ECO:0000313" key="10">
    <source>
        <dbReference type="EMBL" id="MFB9443641.1"/>
    </source>
</evidence>
<dbReference type="InterPro" id="IPR017932">
    <property type="entry name" value="GATase_2_dom"/>
</dbReference>
<dbReference type="InterPro" id="IPR029055">
    <property type="entry name" value="Ntn_hydrolases_N"/>
</dbReference>
<feature type="domain" description="Glutamine amidotransferase type-2" evidence="9">
    <location>
        <begin position="2"/>
        <end position="211"/>
    </location>
</feature>
<organism evidence="10 11">
    <name type="scientific">Dactylosporangium vinaceum</name>
    <dbReference type="NCBI Taxonomy" id="53362"/>
    <lineage>
        <taxon>Bacteria</taxon>
        <taxon>Bacillati</taxon>
        <taxon>Actinomycetota</taxon>
        <taxon>Actinomycetes</taxon>
        <taxon>Micromonosporales</taxon>
        <taxon>Micromonosporaceae</taxon>
        <taxon>Dactylosporangium</taxon>
    </lineage>
</organism>
<dbReference type="SUPFAM" id="SSF52402">
    <property type="entry name" value="Adenine nucleotide alpha hydrolases-like"/>
    <property type="match status" value="1"/>
</dbReference>
<comment type="caution">
    <text evidence="10">The sequence shown here is derived from an EMBL/GenBank/DDBJ whole genome shotgun (WGS) entry which is preliminary data.</text>
</comment>
<evidence type="ECO:0000259" key="9">
    <source>
        <dbReference type="PROSITE" id="PS51278"/>
    </source>
</evidence>
<dbReference type="PIRSF" id="PIRSF001589">
    <property type="entry name" value="Asn_synthetase_glu-h"/>
    <property type="match status" value="1"/>
</dbReference>
<dbReference type="GO" id="GO:0004066">
    <property type="term" value="F:asparagine synthase (glutamine-hydrolyzing) activity"/>
    <property type="evidence" value="ECO:0007669"/>
    <property type="project" value="UniProtKB-EC"/>
</dbReference>
<dbReference type="CDD" id="cd01991">
    <property type="entry name" value="Asn_synthase_B_C"/>
    <property type="match status" value="1"/>
</dbReference>
<dbReference type="InterPro" id="IPR051786">
    <property type="entry name" value="ASN_synthetase/amidase"/>
</dbReference>
<evidence type="ECO:0000313" key="11">
    <source>
        <dbReference type="Proteomes" id="UP001589608"/>
    </source>
</evidence>
<proteinExistence type="inferred from homology"/>
<evidence type="ECO:0000256" key="1">
    <source>
        <dbReference type="ARBA" id="ARBA00005187"/>
    </source>
</evidence>
<dbReference type="Proteomes" id="UP001589608">
    <property type="component" value="Unassembled WGS sequence"/>
</dbReference>
<dbReference type="RefSeq" id="WP_223093556.1">
    <property type="nucleotide sequence ID" value="NZ_CP061913.1"/>
</dbReference>
<comment type="pathway">
    <text evidence="1">Amino-acid biosynthesis; L-asparagine biosynthesis; L-asparagine from L-aspartate (L-Gln route): step 1/1.</text>
</comment>
<protein>
    <recommendedName>
        <fullName evidence="3">asparagine synthase (glutamine-hydrolyzing)</fullName>
        <ecNumber evidence="3">6.3.5.4</ecNumber>
    </recommendedName>
</protein>
<dbReference type="SUPFAM" id="SSF56235">
    <property type="entry name" value="N-terminal nucleophile aminohydrolases (Ntn hydrolases)"/>
    <property type="match status" value="1"/>
</dbReference>
<dbReference type="CDD" id="cd00712">
    <property type="entry name" value="AsnB"/>
    <property type="match status" value="1"/>
</dbReference>
<evidence type="ECO:0000256" key="4">
    <source>
        <dbReference type="ARBA" id="ARBA00022741"/>
    </source>
</evidence>
<keyword evidence="10" id="KW-0436">Ligase</keyword>
<dbReference type="EMBL" id="JBHMCA010000022">
    <property type="protein sequence ID" value="MFB9443641.1"/>
    <property type="molecule type" value="Genomic_DNA"/>
</dbReference>
<keyword evidence="6" id="KW-0061">Asparagine biosynthesis</keyword>
<keyword evidence="4" id="KW-0547">Nucleotide-binding</keyword>
<dbReference type="Gene3D" id="3.40.50.620">
    <property type="entry name" value="HUPs"/>
    <property type="match status" value="1"/>
</dbReference>
<evidence type="ECO:0000256" key="2">
    <source>
        <dbReference type="ARBA" id="ARBA00005752"/>
    </source>
</evidence>
<dbReference type="InterPro" id="IPR006426">
    <property type="entry name" value="Asn_synth_AEB"/>
</dbReference>
<gene>
    <name evidence="10" type="primary">asnB</name>
    <name evidence="10" type="ORF">ACFFTR_11160</name>
</gene>
<dbReference type="InterPro" id="IPR001962">
    <property type="entry name" value="Asn_synthase"/>
</dbReference>
<accession>A0ABV5M479</accession>
<reference evidence="10 11" key="1">
    <citation type="submission" date="2024-09" db="EMBL/GenBank/DDBJ databases">
        <authorList>
            <person name="Sun Q."/>
            <person name="Mori K."/>
        </authorList>
    </citation>
    <scope>NUCLEOTIDE SEQUENCE [LARGE SCALE GENOMIC DNA]</scope>
    <source>
        <strain evidence="10 11">JCM 3307</strain>
    </source>
</reference>
<keyword evidence="11" id="KW-1185">Reference proteome</keyword>